<evidence type="ECO:0000313" key="1">
    <source>
        <dbReference type="EMBL" id="KAJ8117183.1"/>
    </source>
</evidence>
<proteinExistence type="predicted"/>
<reference evidence="1" key="1">
    <citation type="submission" date="2022-11" db="EMBL/GenBank/DDBJ databases">
        <title>Genome Sequence of Boeremia exigua.</title>
        <authorList>
            <person name="Buettner E."/>
        </authorList>
    </citation>
    <scope>NUCLEOTIDE SEQUENCE</scope>
    <source>
        <strain evidence="1">CU02</strain>
    </source>
</reference>
<organism evidence="1 2">
    <name type="scientific">Boeremia exigua</name>
    <dbReference type="NCBI Taxonomy" id="749465"/>
    <lineage>
        <taxon>Eukaryota</taxon>
        <taxon>Fungi</taxon>
        <taxon>Dikarya</taxon>
        <taxon>Ascomycota</taxon>
        <taxon>Pezizomycotina</taxon>
        <taxon>Dothideomycetes</taxon>
        <taxon>Pleosporomycetidae</taxon>
        <taxon>Pleosporales</taxon>
        <taxon>Pleosporineae</taxon>
        <taxon>Didymellaceae</taxon>
        <taxon>Boeremia</taxon>
    </lineage>
</organism>
<keyword evidence="2" id="KW-1185">Reference proteome</keyword>
<sequence>MGGPYMLPGHYALRPDRSSAYTQAMGTTSAAVHQVLHKENGGLGDVSGEVPSRHRVLLRSAASTKSSSVGVVCATEYTDIDSLSSRLWSVGLASFSDSGCNVTKILTVLSLVHAVGEARSPTPWWKLLLSYIGSLLEPTMLWN</sequence>
<name>A0ACC2IPR4_9PLEO</name>
<gene>
    <name evidence="1" type="ORF">OPT61_g1550</name>
</gene>
<dbReference type="EMBL" id="JAPHNI010000063">
    <property type="protein sequence ID" value="KAJ8117183.1"/>
    <property type="molecule type" value="Genomic_DNA"/>
</dbReference>
<protein>
    <submittedName>
        <fullName evidence="1">Uncharacterized protein</fullName>
    </submittedName>
</protein>
<comment type="caution">
    <text evidence="1">The sequence shown here is derived from an EMBL/GenBank/DDBJ whole genome shotgun (WGS) entry which is preliminary data.</text>
</comment>
<accession>A0ACC2IPR4</accession>
<dbReference type="Proteomes" id="UP001153331">
    <property type="component" value="Unassembled WGS sequence"/>
</dbReference>
<evidence type="ECO:0000313" key="2">
    <source>
        <dbReference type="Proteomes" id="UP001153331"/>
    </source>
</evidence>